<dbReference type="Gene3D" id="3.10.180.10">
    <property type="entry name" value="2,3-Dihydroxybiphenyl 1,2-Dioxygenase, domain 1"/>
    <property type="match status" value="2"/>
</dbReference>
<dbReference type="GO" id="GO:0003868">
    <property type="term" value="F:4-hydroxyphenylpyruvate dioxygenase activity"/>
    <property type="evidence" value="ECO:0007669"/>
    <property type="project" value="InterPro"/>
</dbReference>
<dbReference type="InterPro" id="IPR037523">
    <property type="entry name" value="VOC_core"/>
</dbReference>
<feature type="binding site" evidence="5">
    <location>
        <position position="247"/>
    </location>
    <ligand>
        <name>Fe cation</name>
        <dbReference type="ChEBI" id="CHEBI:24875"/>
    </ligand>
</feature>
<dbReference type="NCBIfam" id="TIGR01263">
    <property type="entry name" value="4HPPD"/>
    <property type="match status" value="1"/>
</dbReference>
<organism evidence="7 8">
    <name type="scientific">Phormidesmis priestleyi</name>
    <dbReference type="NCBI Taxonomy" id="268141"/>
    <lineage>
        <taxon>Bacteria</taxon>
        <taxon>Bacillati</taxon>
        <taxon>Cyanobacteriota</taxon>
        <taxon>Cyanophyceae</taxon>
        <taxon>Leptolyngbyales</taxon>
        <taxon>Leptolyngbyaceae</taxon>
        <taxon>Phormidesmis</taxon>
    </lineage>
</organism>
<name>A0A2W4WGK1_9CYAN</name>
<keyword evidence="7" id="KW-0223">Dioxygenase</keyword>
<dbReference type="SUPFAM" id="SSF54593">
    <property type="entry name" value="Glyoxalase/Bleomycin resistance protein/Dihydroxybiphenyl dioxygenase"/>
    <property type="match status" value="1"/>
</dbReference>
<dbReference type="CDD" id="cd07250">
    <property type="entry name" value="HPPD_C_like"/>
    <property type="match status" value="1"/>
</dbReference>
<dbReference type="PANTHER" id="PTHR11959">
    <property type="entry name" value="4-HYDROXYPHENYLPYRUVATE DIOXYGENASE"/>
    <property type="match status" value="1"/>
</dbReference>
<dbReference type="InterPro" id="IPR004360">
    <property type="entry name" value="Glyas_Fos-R_dOase_dom"/>
</dbReference>
<feature type="binding site" evidence="5">
    <location>
        <position position="329"/>
    </location>
    <ligand>
        <name>Fe cation</name>
        <dbReference type="ChEBI" id="CHEBI:24875"/>
    </ligand>
</feature>
<keyword evidence="2 5" id="KW-0479">Metal-binding</keyword>
<evidence type="ECO:0000256" key="2">
    <source>
        <dbReference type="ARBA" id="ARBA00022723"/>
    </source>
</evidence>
<dbReference type="InterPro" id="IPR029068">
    <property type="entry name" value="Glyas_Bleomycin-R_OHBP_Dase"/>
</dbReference>
<keyword evidence="4 5" id="KW-0408">Iron</keyword>
<keyword evidence="7" id="KW-0670">Pyruvate</keyword>
<evidence type="ECO:0000256" key="4">
    <source>
        <dbReference type="ARBA" id="ARBA00023004"/>
    </source>
</evidence>
<dbReference type="GO" id="GO:0006572">
    <property type="term" value="P:L-tyrosine catabolic process"/>
    <property type="evidence" value="ECO:0007669"/>
    <property type="project" value="TreeGrafter"/>
</dbReference>
<evidence type="ECO:0000313" key="8">
    <source>
        <dbReference type="Proteomes" id="UP000249794"/>
    </source>
</evidence>
<evidence type="ECO:0000256" key="3">
    <source>
        <dbReference type="ARBA" id="ARBA00022737"/>
    </source>
</evidence>
<sequence>MHFHHLHFYVQDVAFWRDWFVHKLAFQTVAELAHTAAAPGSKLAKFKLANDKNAVSPTVLQQGMIEIWLSGPTSAPTSTVKSYLQQHPPGLVDVGFASDRFDQLLSRVRRQGIAMLSEVTVTATGYRQCQIQGWADLRHTLVEVSPQWAKARASQLSQPELPWLSRIDHAVLNVPKGQLTAASNWYQQVFGLEAGQQFDINTTRSGLRSQVLIDPDGTVQIPINEPTSANSQIQEFLHHNRGAGIQHVALRSGDAVSAIAHFRQQGLKLISVPDTYYQALKARTDCPVVDTSAASRQQVLLDWPQGGQQGMLLQTFTQPIFAEPTFFFEIIERSTYREAGQIKQAQGFGEGNFRALFEAIEQAQIKRSNEQSQS</sequence>
<protein>
    <submittedName>
        <fullName evidence="7">4-hydroxyphenylpyruvate dioxygenase</fullName>
    </submittedName>
</protein>
<dbReference type="GO" id="GO:0046872">
    <property type="term" value="F:metal ion binding"/>
    <property type="evidence" value="ECO:0007669"/>
    <property type="project" value="UniProtKB-KW"/>
</dbReference>
<dbReference type="InterPro" id="IPR041735">
    <property type="entry name" value="4OHPhenylPyrv_dOase_C"/>
</dbReference>
<accession>A0A2W4WGK1</accession>
<dbReference type="Pfam" id="PF00903">
    <property type="entry name" value="Glyoxalase"/>
    <property type="match status" value="1"/>
</dbReference>
<keyword evidence="7" id="KW-0560">Oxidoreductase</keyword>
<feature type="binding site" evidence="5">
    <location>
        <position position="169"/>
    </location>
    <ligand>
        <name>Fe cation</name>
        <dbReference type="ChEBI" id="CHEBI:24875"/>
    </ligand>
</feature>
<gene>
    <name evidence="7" type="primary">hppD</name>
    <name evidence="7" type="ORF">DCF15_22395</name>
</gene>
<evidence type="ECO:0000313" key="7">
    <source>
        <dbReference type="EMBL" id="PZO43680.1"/>
    </source>
</evidence>
<dbReference type="AlphaFoldDB" id="A0A2W4WGK1"/>
<reference evidence="8" key="1">
    <citation type="submission" date="2018-04" db="EMBL/GenBank/DDBJ databases">
        <authorList>
            <person name="Cornet L."/>
        </authorList>
    </citation>
    <scope>NUCLEOTIDE SEQUENCE [LARGE SCALE GENOMIC DNA]</scope>
</reference>
<evidence type="ECO:0000259" key="6">
    <source>
        <dbReference type="PROSITE" id="PS51819"/>
    </source>
</evidence>
<comment type="cofactor">
    <cofactor evidence="5">
        <name>Fe cation</name>
        <dbReference type="ChEBI" id="CHEBI:24875"/>
    </cofactor>
    <text evidence="5">Binds 1 Fe cation per subunit.</text>
</comment>
<dbReference type="PROSITE" id="PS51819">
    <property type="entry name" value="VOC"/>
    <property type="match status" value="2"/>
</dbReference>
<reference evidence="7 8" key="2">
    <citation type="submission" date="2018-06" db="EMBL/GenBank/DDBJ databases">
        <title>Metagenomic assembly of (sub)arctic Cyanobacteria and their associated microbiome from non-axenic cultures.</title>
        <authorList>
            <person name="Baurain D."/>
        </authorList>
    </citation>
    <scope>NUCLEOTIDE SEQUENCE [LARGE SCALE GENOMIC DNA]</scope>
    <source>
        <strain evidence="7">ULC027bin1</strain>
    </source>
</reference>
<keyword evidence="3" id="KW-0677">Repeat</keyword>
<dbReference type="Proteomes" id="UP000249794">
    <property type="component" value="Unassembled WGS sequence"/>
</dbReference>
<proteinExistence type="inferred from homology"/>
<comment type="caution">
    <text evidence="7">The sequence shown here is derived from an EMBL/GenBank/DDBJ whole genome shotgun (WGS) entry which is preliminary data.</text>
</comment>
<evidence type="ECO:0000256" key="1">
    <source>
        <dbReference type="ARBA" id="ARBA00005877"/>
    </source>
</evidence>
<dbReference type="InterPro" id="IPR005956">
    <property type="entry name" value="4OHPhenylPyrv_dOase"/>
</dbReference>
<feature type="domain" description="VOC" evidence="6">
    <location>
        <begin position="2"/>
        <end position="147"/>
    </location>
</feature>
<feature type="domain" description="VOC" evidence="6">
    <location>
        <begin position="166"/>
        <end position="318"/>
    </location>
</feature>
<dbReference type="PANTHER" id="PTHR11959:SF1">
    <property type="entry name" value="4-HYDROXYPHENYLPYRUVATE DIOXYGENASE"/>
    <property type="match status" value="1"/>
</dbReference>
<comment type="similarity">
    <text evidence="1">Belongs to the 4HPPD family.</text>
</comment>
<dbReference type="EMBL" id="QBMP01000396">
    <property type="protein sequence ID" value="PZO43680.1"/>
    <property type="molecule type" value="Genomic_DNA"/>
</dbReference>
<dbReference type="PIRSF" id="PIRSF009283">
    <property type="entry name" value="HPP_dOase"/>
    <property type="match status" value="1"/>
</dbReference>
<evidence type="ECO:0000256" key="5">
    <source>
        <dbReference type="PIRSR" id="PIRSR009283-1"/>
    </source>
</evidence>